<keyword evidence="9 13" id="KW-1133">Transmembrane helix</keyword>
<dbReference type="GO" id="GO:0005886">
    <property type="term" value="C:plasma membrane"/>
    <property type="evidence" value="ECO:0007669"/>
    <property type="project" value="UniProtKB-SubCell"/>
</dbReference>
<dbReference type="AlphaFoldDB" id="A0A0J6GDD7"/>
<sequence length="170" mass="18936">MKAVDYSALQKVLHALSALLILWLMVSGFSVGLISEAARYKQVIGNFNVSLSLLLMPLFILRFYVSFGRGFPAAVDVNNIESWLAFIIHTMMYLTVVTVLVSGVLMMDRPIGFFNVVSVPQPFDSSEVHEFFALIHTQACAILVLLVSVHVAAVIKHHRSGRPIIKRMFS</sequence>
<name>A0A0J6GDD7_PSEDM</name>
<dbReference type="InterPro" id="IPR052168">
    <property type="entry name" value="Cytochrome_b561_oxidase"/>
</dbReference>
<reference evidence="15" key="1">
    <citation type="submission" date="2016-10" db="EMBL/GenBank/DDBJ databases">
        <authorList>
            <person name="Varghese N."/>
            <person name="Submissions S."/>
        </authorList>
    </citation>
    <scope>NUCLEOTIDE SEQUENCE [LARGE SCALE GENOMIC DNA]</scope>
    <source>
        <strain evidence="15">LMG 25555</strain>
    </source>
</reference>
<keyword evidence="6 13" id="KW-0812">Transmembrane</keyword>
<organism evidence="15 16">
    <name type="scientific">Pseudomonas deceptionensis</name>
    <dbReference type="NCBI Taxonomy" id="882211"/>
    <lineage>
        <taxon>Bacteria</taxon>
        <taxon>Pseudomonadati</taxon>
        <taxon>Pseudomonadota</taxon>
        <taxon>Gammaproteobacteria</taxon>
        <taxon>Pseudomonadales</taxon>
        <taxon>Pseudomonadaceae</taxon>
        <taxon>Pseudomonas</taxon>
    </lineage>
</organism>
<dbReference type="GO" id="GO:0046872">
    <property type="term" value="F:metal ion binding"/>
    <property type="evidence" value="ECO:0007669"/>
    <property type="project" value="UniProtKB-KW"/>
</dbReference>
<evidence type="ECO:0000256" key="1">
    <source>
        <dbReference type="ARBA" id="ARBA00001970"/>
    </source>
</evidence>
<feature type="domain" description="Cytochrome b561 bacterial/Ni-hydrogenase" evidence="14">
    <location>
        <begin position="6"/>
        <end position="170"/>
    </location>
</feature>
<evidence type="ECO:0000256" key="7">
    <source>
        <dbReference type="ARBA" id="ARBA00022723"/>
    </source>
</evidence>
<feature type="transmembrane region" description="Helical" evidence="13">
    <location>
        <begin position="12"/>
        <end position="35"/>
    </location>
</feature>
<dbReference type="InterPro" id="IPR011577">
    <property type="entry name" value="Cyt_b561_bac/Ni-Hgenase"/>
</dbReference>
<dbReference type="GO" id="GO:0009055">
    <property type="term" value="F:electron transfer activity"/>
    <property type="evidence" value="ECO:0007669"/>
    <property type="project" value="InterPro"/>
</dbReference>
<keyword evidence="3" id="KW-0813">Transport</keyword>
<comment type="cofactor">
    <cofactor evidence="1">
        <name>heme b</name>
        <dbReference type="ChEBI" id="CHEBI:60344"/>
    </cofactor>
</comment>
<keyword evidence="5" id="KW-0349">Heme</keyword>
<evidence type="ECO:0000256" key="12">
    <source>
        <dbReference type="ARBA" id="ARBA00037975"/>
    </source>
</evidence>
<keyword evidence="4" id="KW-1003">Cell membrane</keyword>
<dbReference type="PATRIC" id="fig|882211.3.peg.2711"/>
<evidence type="ECO:0000256" key="3">
    <source>
        <dbReference type="ARBA" id="ARBA00022448"/>
    </source>
</evidence>
<evidence type="ECO:0000259" key="14">
    <source>
        <dbReference type="Pfam" id="PF01292"/>
    </source>
</evidence>
<dbReference type="PANTHER" id="PTHR30529:SF7">
    <property type="entry name" value="CYTOCHROME B561 BACTERIAL_NI-HYDROGENASE DOMAIN-CONTAINING PROTEIN"/>
    <property type="match status" value="1"/>
</dbReference>
<keyword evidence="11 13" id="KW-0472">Membrane</keyword>
<gene>
    <name evidence="15" type="ORF">SAMN04489800_0497</name>
</gene>
<evidence type="ECO:0000256" key="13">
    <source>
        <dbReference type="SAM" id="Phobius"/>
    </source>
</evidence>
<evidence type="ECO:0000313" key="15">
    <source>
        <dbReference type="EMBL" id="SEE32367.1"/>
    </source>
</evidence>
<evidence type="ECO:0000256" key="4">
    <source>
        <dbReference type="ARBA" id="ARBA00022475"/>
    </source>
</evidence>
<comment type="similarity">
    <text evidence="12">Belongs to the cytochrome b561 family.</text>
</comment>
<feature type="transmembrane region" description="Helical" evidence="13">
    <location>
        <begin position="131"/>
        <end position="155"/>
    </location>
</feature>
<accession>A0A0J6GDD7</accession>
<proteinExistence type="inferred from homology"/>
<evidence type="ECO:0000256" key="2">
    <source>
        <dbReference type="ARBA" id="ARBA00004651"/>
    </source>
</evidence>
<evidence type="ECO:0000256" key="5">
    <source>
        <dbReference type="ARBA" id="ARBA00022617"/>
    </source>
</evidence>
<evidence type="ECO:0000256" key="10">
    <source>
        <dbReference type="ARBA" id="ARBA00023004"/>
    </source>
</evidence>
<protein>
    <submittedName>
        <fullName evidence="15">Cytochrome b561</fullName>
    </submittedName>
</protein>
<evidence type="ECO:0000256" key="11">
    <source>
        <dbReference type="ARBA" id="ARBA00023136"/>
    </source>
</evidence>
<dbReference type="RefSeq" id="WP_048360431.1">
    <property type="nucleotide sequence ID" value="NZ_FNUD01000002.1"/>
</dbReference>
<comment type="caution">
    <text evidence="15">The sequence shown here is derived from an EMBL/GenBank/DDBJ whole genome shotgun (WGS) entry which is preliminary data.</text>
</comment>
<dbReference type="GO" id="GO:0022904">
    <property type="term" value="P:respiratory electron transport chain"/>
    <property type="evidence" value="ECO:0007669"/>
    <property type="project" value="InterPro"/>
</dbReference>
<keyword evidence="16" id="KW-1185">Reference proteome</keyword>
<keyword evidence="10" id="KW-0408">Iron</keyword>
<dbReference type="Pfam" id="PF01292">
    <property type="entry name" value="Ni_hydr_CYTB"/>
    <property type="match status" value="1"/>
</dbReference>
<evidence type="ECO:0000256" key="9">
    <source>
        <dbReference type="ARBA" id="ARBA00022989"/>
    </source>
</evidence>
<evidence type="ECO:0000256" key="8">
    <source>
        <dbReference type="ARBA" id="ARBA00022982"/>
    </source>
</evidence>
<dbReference type="Proteomes" id="UP000183613">
    <property type="component" value="Unassembled WGS sequence"/>
</dbReference>
<dbReference type="EMBL" id="FNUD01000002">
    <property type="protein sequence ID" value="SEE32367.1"/>
    <property type="molecule type" value="Genomic_DNA"/>
</dbReference>
<evidence type="ECO:0000256" key="6">
    <source>
        <dbReference type="ARBA" id="ARBA00022692"/>
    </source>
</evidence>
<keyword evidence="8" id="KW-0249">Electron transport</keyword>
<dbReference type="GO" id="GO:0020037">
    <property type="term" value="F:heme binding"/>
    <property type="evidence" value="ECO:0007669"/>
    <property type="project" value="TreeGrafter"/>
</dbReference>
<feature type="transmembrane region" description="Helical" evidence="13">
    <location>
        <begin position="86"/>
        <end position="107"/>
    </location>
</feature>
<dbReference type="SUPFAM" id="SSF81342">
    <property type="entry name" value="Transmembrane di-heme cytochromes"/>
    <property type="match status" value="1"/>
</dbReference>
<dbReference type="OrthoDB" id="8589936at2"/>
<keyword evidence="7" id="KW-0479">Metal-binding</keyword>
<dbReference type="PANTHER" id="PTHR30529">
    <property type="entry name" value="CYTOCHROME B561"/>
    <property type="match status" value="1"/>
</dbReference>
<dbReference type="InterPro" id="IPR016174">
    <property type="entry name" value="Di-haem_cyt_TM"/>
</dbReference>
<feature type="transmembrane region" description="Helical" evidence="13">
    <location>
        <begin position="47"/>
        <end position="65"/>
    </location>
</feature>
<evidence type="ECO:0000313" key="16">
    <source>
        <dbReference type="Proteomes" id="UP000183613"/>
    </source>
</evidence>
<comment type="subcellular location">
    <subcellularLocation>
        <location evidence="2">Cell membrane</location>
        <topology evidence="2">Multi-pass membrane protein</topology>
    </subcellularLocation>
</comment>